<dbReference type="Gramene" id="TuG1812G0400000821.01.T03">
    <property type="protein sequence ID" value="TuG1812G0400000821.01.T03"/>
    <property type="gene ID" value="TuG1812G0400000821.01"/>
</dbReference>
<feature type="compositionally biased region" description="Polar residues" evidence="1">
    <location>
        <begin position="10"/>
        <end position="22"/>
    </location>
</feature>
<dbReference type="EnsemblPlants" id="TuG1812G0400000821.01.T04">
    <property type="protein sequence ID" value="TuG1812G0400000821.01.T04"/>
    <property type="gene ID" value="TuG1812G0400000821.01"/>
</dbReference>
<reference evidence="2" key="2">
    <citation type="submission" date="2018-03" db="EMBL/GenBank/DDBJ databases">
        <title>The Triticum urartu genome reveals the dynamic nature of wheat genome evolution.</title>
        <authorList>
            <person name="Ling H."/>
            <person name="Ma B."/>
            <person name="Shi X."/>
            <person name="Liu H."/>
            <person name="Dong L."/>
            <person name="Sun H."/>
            <person name="Cao Y."/>
            <person name="Gao Q."/>
            <person name="Zheng S."/>
            <person name="Li Y."/>
            <person name="Yu Y."/>
            <person name="Du H."/>
            <person name="Qi M."/>
            <person name="Li Y."/>
            <person name="Yu H."/>
            <person name="Cui Y."/>
            <person name="Wang N."/>
            <person name="Chen C."/>
            <person name="Wu H."/>
            <person name="Zhao Y."/>
            <person name="Zhang J."/>
            <person name="Li Y."/>
            <person name="Zhou W."/>
            <person name="Zhang B."/>
            <person name="Hu W."/>
            <person name="Eijk M."/>
            <person name="Tang J."/>
            <person name="Witsenboer H."/>
            <person name="Zhao S."/>
            <person name="Li Z."/>
            <person name="Zhang A."/>
            <person name="Wang D."/>
            <person name="Liang C."/>
        </authorList>
    </citation>
    <scope>NUCLEOTIDE SEQUENCE [LARGE SCALE GENOMIC DNA]</scope>
    <source>
        <strain evidence="2">cv. G1812</strain>
    </source>
</reference>
<feature type="compositionally biased region" description="Low complexity" evidence="1">
    <location>
        <begin position="111"/>
        <end position="122"/>
    </location>
</feature>
<feature type="region of interest" description="Disordered" evidence="1">
    <location>
        <begin position="1"/>
        <end position="29"/>
    </location>
</feature>
<dbReference type="EnsemblPlants" id="TuG1812G0400000821.01.T02">
    <property type="protein sequence ID" value="TuG1812G0400000821.01.T02"/>
    <property type="gene ID" value="TuG1812G0400000821.01"/>
</dbReference>
<organism evidence="2 3">
    <name type="scientific">Triticum urartu</name>
    <name type="common">Red wild einkorn</name>
    <name type="synonym">Crithodium urartu</name>
    <dbReference type="NCBI Taxonomy" id="4572"/>
    <lineage>
        <taxon>Eukaryota</taxon>
        <taxon>Viridiplantae</taxon>
        <taxon>Streptophyta</taxon>
        <taxon>Embryophyta</taxon>
        <taxon>Tracheophyta</taxon>
        <taxon>Spermatophyta</taxon>
        <taxon>Magnoliopsida</taxon>
        <taxon>Liliopsida</taxon>
        <taxon>Poales</taxon>
        <taxon>Poaceae</taxon>
        <taxon>BOP clade</taxon>
        <taxon>Pooideae</taxon>
        <taxon>Triticodae</taxon>
        <taxon>Triticeae</taxon>
        <taxon>Triticinae</taxon>
        <taxon>Triticum</taxon>
    </lineage>
</organism>
<proteinExistence type="predicted"/>
<dbReference type="EnsemblPlants" id="TuG1812G0400000821.01.T03">
    <property type="protein sequence ID" value="TuG1812G0400000821.01.T03"/>
    <property type="gene ID" value="TuG1812G0400000821.01"/>
</dbReference>
<evidence type="ECO:0000313" key="2">
    <source>
        <dbReference type="EnsemblPlants" id="TuG1812G0400000821.01.T02"/>
    </source>
</evidence>
<protein>
    <submittedName>
        <fullName evidence="2">Uncharacterized protein</fullName>
    </submittedName>
</protein>
<name>A0A8R7Q288_TRIUA</name>
<evidence type="ECO:0000313" key="3">
    <source>
        <dbReference type="Proteomes" id="UP000015106"/>
    </source>
</evidence>
<evidence type="ECO:0000256" key="1">
    <source>
        <dbReference type="SAM" id="MobiDB-lite"/>
    </source>
</evidence>
<reference evidence="2" key="3">
    <citation type="submission" date="2022-06" db="UniProtKB">
        <authorList>
            <consortium name="EnsemblPlants"/>
        </authorList>
    </citation>
    <scope>IDENTIFICATION</scope>
</reference>
<keyword evidence="3" id="KW-1185">Reference proteome</keyword>
<dbReference type="Gramene" id="TuG1812G0400000821.01.T01">
    <property type="protein sequence ID" value="TuG1812G0400000821.01.T01"/>
    <property type="gene ID" value="TuG1812G0400000821.01"/>
</dbReference>
<dbReference type="Proteomes" id="UP000015106">
    <property type="component" value="Chromosome 4"/>
</dbReference>
<reference evidence="3" key="1">
    <citation type="journal article" date="2013" name="Nature">
        <title>Draft genome of the wheat A-genome progenitor Triticum urartu.</title>
        <authorList>
            <person name="Ling H.Q."/>
            <person name="Zhao S."/>
            <person name="Liu D."/>
            <person name="Wang J."/>
            <person name="Sun H."/>
            <person name="Zhang C."/>
            <person name="Fan H."/>
            <person name="Li D."/>
            <person name="Dong L."/>
            <person name="Tao Y."/>
            <person name="Gao C."/>
            <person name="Wu H."/>
            <person name="Li Y."/>
            <person name="Cui Y."/>
            <person name="Guo X."/>
            <person name="Zheng S."/>
            <person name="Wang B."/>
            <person name="Yu K."/>
            <person name="Liang Q."/>
            <person name="Yang W."/>
            <person name="Lou X."/>
            <person name="Chen J."/>
            <person name="Feng M."/>
            <person name="Jian J."/>
            <person name="Zhang X."/>
            <person name="Luo G."/>
            <person name="Jiang Y."/>
            <person name="Liu J."/>
            <person name="Wang Z."/>
            <person name="Sha Y."/>
            <person name="Zhang B."/>
            <person name="Wu H."/>
            <person name="Tang D."/>
            <person name="Shen Q."/>
            <person name="Xue P."/>
            <person name="Zou S."/>
            <person name="Wang X."/>
            <person name="Liu X."/>
            <person name="Wang F."/>
            <person name="Yang Y."/>
            <person name="An X."/>
            <person name="Dong Z."/>
            <person name="Zhang K."/>
            <person name="Zhang X."/>
            <person name="Luo M.C."/>
            <person name="Dvorak J."/>
            <person name="Tong Y."/>
            <person name="Wang J."/>
            <person name="Yang H."/>
            <person name="Li Z."/>
            <person name="Wang D."/>
            <person name="Zhang A."/>
            <person name="Wang J."/>
        </authorList>
    </citation>
    <scope>NUCLEOTIDE SEQUENCE</scope>
    <source>
        <strain evidence="3">cv. G1812</strain>
    </source>
</reference>
<feature type="region of interest" description="Disordered" evidence="1">
    <location>
        <begin position="74"/>
        <end position="165"/>
    </location>
</feature>
<accession>A0A8R7Q288</accession>
<feature type="compositionally biased region" description="Basic residues" evidence="1">
    <location>
        <begin position="101"/>
        <end position="110"/>
    </location>
</feature>
<dbReference type="EnsemblPlants" id="TuG1812G0400000821.01.T01">
    <property type="protein sequence ID" value="TuG1812G0400000821.01.T01"/>
    <property type="gene ID" value="TuG1812G0400000821.01"/>
</dbReference>
<dbReference type="Gramene" id="TuG1812G0400000821.01.T04">
    <property type="protein sequence ID" value="TuG1812G0400000821.01.T04"/>
    <property type="gene ID" value="TuG1812G0400000821.01"/>
</dbReference>
<sequence>PTRPCPSSRPQPTTAARGTSSPALAGCSCLRHPPLAPRTSYTHPRNLHRPPPLARHCATTSLACPPRPLLTPLPWIGSGDLKVPDRPSSPAPAGGLPCLTRPRRPRRHRPSPATTPAGPAPTIESRRCSISSTPPPPSWRNSCPALTRMGSSTDKSFHKVHRMAV</sequence>
<dbReference type="Gramene" id="TuG1812G0400000821.01.T02">
    <property type="protein sequence ID" value="TuG1812G0400000821.01.T02"/>
    <property type="gene ID" value="TuG1812G0400000821.01"/>
</dbReference>
<dbReference type="AlphaFoldDB" id="A0A8R7Q288"/>